<dbReference type="SUPFAM" id="SSF51197">
    <property type="entry name" value="Clavaminate synthase-like"/>
    <property type="match status" value="1"/>
</dbReference>
<gene>
    <name evidence="1" type="ORF">METZ01_LOCUS181025</name>
</gene>
<evidence type="ECO:0008006" key="2">
    <source>
        <dbReference type="Google" id="ProtNLM"/>
    </source>
</evidence>
<dbReference type="InterPro" id="IPR008775">
    <property type="entry name" value="Phytyl_CoA_dOase-like"/>
</dbReference>
<sequence length="222" mass="24610">VTGLNEAIDDHQLQFPDGWPDRGEGGRRQCVSILLNMPVFDHSLLHPEILPLVSRLVGKELVVEEHSVMVRAPIAGNPPVSKWHRDRPNNPDHEFGLEALSLVYYLTDVDETTHCFSVVPETVETKRGENLPGCDGSSARDVLGPAGTALLFNAGSCHAGRLRTTTSERRTIHIYFGHASHAPLSNHTPMPRRLVEHPDEDVRRLFSQPNEVTRSSLCPTVP</sequence>
<dbReference type="Pfam" id="PF05721">
    <property type="entry name" value="PhyH"/>
    <property type="match status" value="1"/>
</dbReference>
<organism evidence="1">
    <name type="scientific">marine metagenome</name>
    <dbReference type="NCBI Taxonomy" id="408172"/>
    <lineage>
        <taxon>unclassified sequences</taxon>
        <taxon>metagenomes</taxon>
        <taxon>ecological metagenomes</taxon>
    </lineage>
</organism>
<evidence type="ECO:0000313" key="1">
    <source>
        <dbReference type="EMBL" id="SVB28171.1"/>
    </source>
</evidence>
<dbReference type="EMBL" id="UINC01035565">
    <property type="protein sequence ID" value="SVB28171.1"/>
    <property type="molecule type" value="Genomic_DNA"/>
</dbReference>
<protein>
    <recommendedName>
        <fullName evidence="2">Fe2OG dioxygenase domain-containing protein</fullName>
    </recommendedName>
</protein>
<accession>A0A382CRD8</accession>
<feature type="non-terminal residue" evidence="1">
    <location>
        <position position="1"/>
    </location>
</feature>
<name>A0A382CRD8_9ZZZZ</name>
<reference evidence="1" key="1">
    <citation type="submission" date="2018-05" db="EMBL/GenBank/DDBJ databases">
        <authorList>
            <person name="Lanie J.A."/>
            <person name="Ng W.-L."/>
            <person name="Kazmierczak K.M."/>
            <person name="Andrzejewski T.M."/>
            <person name="Davidsen T.M."/>
            <person name="Wayne K.J."/>
            <person name="Tettelin H."/>
            <person name="Glass J.I."/>
            <person name="Rusch D."/>
            <person name="Podicherti R."/>
            <person name="Tsui H.-C.T."/>
            <person name="Winkler M.E."/>
        </authorList>
    </citation>
    <scope>NUCLEOTIDE SEQUENCE</scope>
</reference>
<dbReference type="AlphaFoldDB" id="A0A382CRD8"/>
<proteinExistence type="predicted"/>
<dbReference type="Gene3D" id="2.60.120.620">
    <property type="entry name" value="q2cbj1_9rhob like domain"/>
    <property type="match status" value="1"/>
</dbReference>